<gene>
    <name evidence="1" type="ORF">ARALYDRAFT_915848</name>
</gene>
<sequence>MDQIFENRMINVLLAHHLDKKKVVWIQSGNDFVDLLYSFLTMPLGTIVRLLENHGILREKVSVGCLNNHF</sequence>
<name>D7MIA0_ARALL</name>
<organism evidence="2">
    <name type="scientific">Arabidopsis lyrata subsp. lyrata</name>
    <name type="common">Lyre-leaved rock-cress</name>
    <dbReference type="NCBI Taxonomy" id="81972"/>
    <lineage>
        <taxon>Eukaryota</taxon>
        <taxon>Viridiplantae</taxon>
        <taxon>Streptophyta</taxon>
        <taxon>Embryophyta</taxon>
        <taxon>Tracheophyta</taxon>
        <taxon>Spermatophyta</taxon>
        <taxon>Magnoliopsida</taxon>
        <taxon>eudicotyledons</taxon>
        <taxon>Gunneridae</taxon>
        <taxon>Pentapetalae</taxon>
        <taxon>rosids</taxon>
        <taxon>malvids</taxon>
        <taxon>Brassicales</taxon>
        <taxon>Brassicaceae</taxon>
        <taxon>Camelineae</taxon>
        <taxon>Arabidopsis</taxon>
    </lineage>
</organism>
<accession>D7MIA0</accession>
<dbReference type="Proteomes" id="UP000008694">
    <property type="component" value="Unassembled WGS sequence"/>
</dbReference>
<dbReference type="InterPro" id="IPR007750">
    <property type="entry name" value="DUF674"/>
</dbReference>
<evidence type="ECO:0000313" key="2">
    <source>
        <dbReference type="Proteomes" id="UP000008694"/>
    </source>
</evidence>
<dbReference type="Gramene" id="scaffold_703590.1">
    <property type="protein sequence ID" value="scaffold_703590.1"/>
    <property type="gene ID" value="scaffold_703590.1"/>
</dbReference>
<proteinExistence type="predicted"/>
<protein>
    <submittedName>
        <fullName evidence="1">Uncharacterized protein</fullName>
    </submittedName>
</protein>
<dbReference type="PANTHER" id="PTHR33103:SF63">
    <property type="entry name" value="EMB|CAB69840.1"/>
    <property type="match status" value="1"/>
</dbReference>
<keyword evidence="2" id="KW-1185">Reference proteome</keyword>
<dbReference type="AlphaFoldDB" id="D7MIA0"/>
<dbReference type="HOGENOM" id="CLU_183263_0_0_1"/>
<reference evidence="2" key="1">
    <citation type="journal article" date="2011" name="Nat. Genet.">
        <title>The Arabidopsis lyrata genome sequence and the basis of rapid genome size change.</title>
        <authorList>
            <person name="Hu T.T."/>
            <person name="Pattyn P."/>
            <person name="Bakker E.G."/>
            <person name="Cao J."/>
            <person name="Cheng J.-F."/>
            <person name="Clark R.M."/>
            <person name="Fahlgren N."/>
            <person name="Fawcett J.A."/>
            <person name="Grimwood J."/>
            <person name="Gundlach H."/>
            <person name="Haberer G."/>
            <person name="Hollister J.D."/>
            <person name="Ossowski S."/>
            <person name="Ottilar R.P."/>
            <person name="Salamov A.A."/>
            <person name="Schneeberger K."/>
            <person name="Spannagl M."/>
            <person name="Wang X."/>
            <person name="Yang L."/>
            <person name="Nasrallah M.E."/>
            <person name="Bergelson J."/>
            <person name="Carrington J.C."/>
            <person name="Gaut B.S."/>
            <person name="Schmutz J."/>
            <person name="Mayer K.F.X."/>
            <person name="Van de Peer Y."/>
            <person name="Grigoriev I.V."/>
            <person name="Nordborg M."/>
            <person name="Weigel D."/>
            <person name="Guo Y.-L."/>
        </authorList>
    </citation>
    <scope>NUCLEOTIDE SEQUENCE [LARGE SCALE GENOMIC DNA]</scope>
    <source>
        <strain evidence="2">cv. MN47</strain>
    </source>
</reference>
<dbReference type="PANTHER" id="PTHR33103">
    <property type="entry name" value="OS01G0153900 PROTEIN"/>
    <property type="match status" value="1"/>
</dbReference>
<evidence type="ECO:0000313" key="1">
    <source>
        <dbReference type="EMBL" id="EFH44769.1"/>
    </source>
</evidence>
<dbReference type="Pfam" id="PF05056">
    <property type="entry name" value="DUF674"/>
    <property type="match status" value="1"/>
</dbReference>
<dbReference type="EMBL" id="GL348719">
    <property type="protein sequence ID" value="EFH44769.1"/>
    <property type="molecule type" value="Genomic_DNA"/>
</dbReference>